<dbReference type="GO" id="GO:0034475">
    <property type="term" value="P:U4 snRNA 3'-end processing"/>
    <property type="evidence" value="ECO:0007669"/>
    <property type="project" value="UniProtKB-ARBA"/>
</dbReference>
<name>A0A915ZK69_9GLOM</name>
<evidence type="ECO:0000256" key="4">
    <source>
        <dbReference type="ARBA" id="ARBA00022722"/>
    </source>
</evidence>
<evidence type="ECO:0000313" key="11">
    <source>
        <dbReference type="EMBL" id="CAB5377888.1"/>
    </source>
</evidence>
<dbReference type="Pfam" id="PF14622">
    <property type="entry name" value="Ribonucleas_3_3"/>
    <property type="match status" value="1"/>
</dbReference>
<comment type="catalytic activity">
    <reaction evidence="1">
        <text>Endonucleolytic cleavage to 5'-phosphomonoester.</text>
        <dbReference type="EC" id="3.1.26.3"/>
    </reaction>
</comment>
<dbReference type="GO" id="GO:0034963">
    <property type="term" value="P:box C/D sno(s)RNA processing"/>
    <property type="evidence" value="ECO:0007669"/>
    <property type="project" value="UniProtKB-ARBA"/>
</dbReference>
<dbReference type="GO" id="GO:0005634">
    <property type="term" value="C:nucleus"/>
    <property type="evidence" value="ECO:0007669"/>
    <property type="project" value="TreeGrafter"/>
</dbReference>
<evidence type="ECO:0000256" key="7">
    <source>
        <dbReference type="ARBA" id="ARBA00022884"/>
    </source>
</evidence>
<dbReference type="CDD" id="cd00593">
    <property type="entry name" value="RIBOc"/>
    <property type="match status" value="1"/>
</dbReference>
<dbReference type="PANTHER" id="PTHR11207:SF0">
    <property type="entry name" value="RIBONUCLEASE 3"/>
    <property type="match status" value="1"/>
</dbReference>
<evidence type="ECO:0000256" key="3">
    <source>
        <dbReference type="ARBA" id="ARBA00012177"/>
    </source>
</evidence>
<dbReference type="PROSITE" id="PS00517">
    <property type="entry name" value="RNASE_3_1"/>
    <property type="match status" value="1"/>
</dbReference>
<dbReference type="FunFam" id="1.10.1520.10:FF:000001">
    <property type="entry name" value="Ribonuclease 3"/>
    <property type="match status" value="1"/>
</dbReference>
<keyword evidence="4" id="KW-0540">Nuclease</keyword>
<dbReference type="Proteomes" id="UP000684084">
    <property type="component" value="Unassembled WGS sequence"/>
</dbReference>
<evidence type="ECO:0000259" key="10">
    <source>
        <dbReference type="PROSITE" id="PS50142"/>
    </source>
</evidence>
<dbReference type="SUPFAM" id="SSF54768">
    <property type="entry name" value="dsRNA-binding domain-like"/>
    <property type="match status" value="1"/>
</dbReference>
<dbReference type="SMART" id="SM00358">
    <property type="entry name" value="DSRM"/>
    <property type="match status" value="1"/>
</dbReference>
<feature type="domain" description="DRBM" evidence="9">
    <location>
        <begin position="230"/>
        <end position="296"/>
    </location>
</feature>
<dbReference type="OrthoDB" id="416741at2759"/>
<gene>
    <name evidence="11" type="ORF">CHRIB12_LOCUS15947</name>
</gene>
<evidence type="ECO:0000256" key="2">
    <source>
        <dbReference type="ARBA" id="ARBA00010183"/>
    </source>
</evidence>
<evidence type="ECO:0000256" key="8">
    <source>
        <dbReference type="PROSITE-ProRule" id="PRU00266"/>
    </source>
</evidence>
<dbReference type="InterPro" id="IPR011907">
    <property type="entry name" value="RNase_III"/>
</dbReference>
<dbReference type="InterPro" id="IPR014720">
    <property type="entry name" value="dsRBD_dom"/>
</dbReference>
<organism evidence="11 12">
    <name type="scientific">Rhizophagus irregularis</name>
    <dbReference type="NCBI Taxonomy" id="588596"/>
    <lineage>
        <taxon>Eukaryota</taxon>
        <taxon>Fungi</taxon>
        <taxon>Fungi incertae sedis</taxon>
        <taxon>Mucoromycota</taxon>
        <taxon>Glomeromycotina</taxon>
        <taxon>Glomeromycetes</taxon>
        <taxon>Glomerales</taxon>
        <taxon>Glomeraceae</taxon>
        <taxon>Rhizophagus</taxon>
    </lineage>
</organism>
<evidence type="ECO:0000256" key="1">
    <source>
        <dbReference type="ARBA" id="ARBA00000109"/>
    </source>
</evidence>
<dbReference type="SMART" id="SM00535">
    <property type="entry name" value="RIBOc"/>
    <property type="match status" value="1"/>
</dbReference>
<dbReference type="InterPro" id="IPR036389">
    <property type="entry name" value="RNase_III_sf"/>
</dbReference>
<keyword evidence="7 8" id="KW-0694">RNA-binding</keyword>
<dbReference type="SUPFAM" id="SSF69065">
    <property type="entry name" value="RNase III domain-like"/>
    <property type="match status" value="1"/>
</dbReference>
<dbReference type="PROSITE" id="PS50137">
    <property type="entry name" value="DS_RBD"/>
    <property type="match status" value="1"/>
</dbReference>
<protein>
    <recommendedName>
        <fullName evidence="3">ribonuclease III</fullName>
        <ecNumber evidence="3">3.1.26.3</ecNumber>
    </recommendedName>
</protein>
<evidence type="ECO:0000256" key="5">
    <source>
        <dbReference type="ARBA" id="ARBA00022759"/>
    </source>
</evidence>
<dbReference type="GO" id="GO:0030847">
    <property type="term" value="P:termination of RNA polymerase II transcription, exosome-dependent"/>
    <property type="evidence" value="ECO:0007669"/>
    <property type="project" value="UniProtKB-ARBA"/>
</dbReference>
<dbReference type="PANTHER" id="PTHR11207">
    <property type="entry name" value="RIBONUCLEASE III"/>
    <property type="match status" value="1"/>
</dbReference>
<dbReference type="PROSITE" id="PS50142">
    <property type="entry name" value="RNASE_3_2"/>
    <property type="match status" value="1"/>
</dbReference>
<dbReference type="HAMAP" id="MF_00104">
    <property type="entry name" value="RNase_III"/>
    <property type="match status" value="1"/>
</dbReference>
<keyword evidence="6" id="KW-0378">Hydrolase</keyword>
<dbReference type="Gene3D" id="3.30.160.20">
    <property type="match status" value="1"/>
</dbReference>
<dbReference type="GO" id="GO:0006364">
    <property type="term" value="P:rRNA processing"/>
    <property type="evidence" value="ECO:0007669"/>
    <property type="project" value="InterPro"/>
</dbReference>
<dbReference type="AlphaFoldDB" id="A0A915ZK69"/>
<comment type="caution">
    <text evidence="11">The sequence shown here is derived from an EMBL/GenBank/DDBJ whole genome shotgun (WGS) entry which is preliminary data.</text>
</comment>
<dbReference type="Pfam" id="PF00035">
    <property type="entry name" value="dsrm"/>
    <property type="match status" value="1"/>
</dbReference>
<dbReference type="EMBL" id="CAGKOT010000038">
    <property type="protein sequence ID" value="CAB5377888.1"/>
    <property type="molecule type" value="Genomic_DNA"/>
</dbReference>
<keyword evidence="5" id="KW-0255">Endonuclease</keyword>
<dbReference type="EC" id="3.1.26.3" evidence="3"/>
<feature type="domain" description="RNase III" evidence="10">
    <location>
        <begin position="39"/>
        <end position="169"/>
    </location>
</feature>
<evidence type="ECO:0000256" key="6">
    <source>
        <dbReference type="ARBA" id="ARBA00022801"/>
    </source>
</evidence>
<dbReference type="InterPro" id="IPR000999">
    <property type="entry name" value="RNase_III_dom"/>
</dbReference>
<evidence type="ECO:0000313" key="12">
    <source>
        <dbReference type="Proteomes" id="UP000684084"/>
    </source>
</evidence>
<comment type="similarity">
    <text evidence="2">Belongs to the ribonuclease III family.</text>
</comment>
<dbReference type="VEuPathDB" id="FungiDB:RhiirFUN_009189"/>
<accession>A0A915ZK69</accession>
<reference evidence="11" key="1">
    <citation type="submission" date="2020-05" db="EMBL/GenBank/DDBJ databases">
        <authorList>
            <person name="Rincon C."/>
            <person name="Sanders R I."/>
            <person name="Robbins C."/>
            <person name="Chaturvedi A."/>
        </authorList>
    </citation>
    <scope>NUCLEOTIDE SEQUENCE</scope>
    <source>
        <strain evidence="11">CHB12</strain>
    </source>
</reference>
<proteinExistence type="inferred from homology"/>
<sequence>MYEQTLQCEDNRICNYLHRTRLYILLTAKVSLCINKQNMSTKRKSMVHQRNFRDDKLRLEALTHKSYHYENPSTGPHNERLEFLGDSIVSFVVANYLHGRFPNFKEGQLTLLRANLVCKKKLAQFALQLGLDKDIRLGVGALRDGGRGSEKVLEDAFEAYIGAVFLDAGSSMSEVQKFMEPLLAPAVDELTHCSPNSTSVLKQKLFQQDNSNIQLQMLIADQILNSDLQDPINKLQTWSQRRGMGIPVYKPNSDEQNAVFSVGVYINGKCFGLGQARNKKDAKKAAAINALKHVTVNGQNNEFTPFKNELQQSHISSKHKYSLSKKILY</sequence>
<evidence type="ECO:0000259" key="9">
    <source>
        <dbReference type="PROSITE" id="PS50137"/>
    </source>
</evidence>
<dbReference type="GO" id="GO:0004525">
    <property type="term" value="F:ribonuclease III activity"/>
    <property type="evidence" value="ECO:0007669"/>
    <property type="project" value="UniProtKB-EC"/>
</dbReference>
<dbReference type="GO" id="GO:0010468">
    <property type="term" value="P:regulation of gene expression"/>
    <property type="evidence" value="ECO:0007669"/>
    <property type="project" value="TreeGrafter"/>
</dbReference>
<dbReference type="GO" id="GO:0003725">
    <property type="term" value="F:double-stranded RNA binding"/>
    <property type="evidence" value="ECO:0007669"/>
    <property type="project" value="TreeGrafter"/>
</dbReference>
<dbReference type="Gene3D" id="1.10.1520.10">
    <property type="entry name" value="Ribonuclease III domain"/>
    <property type="match status" value="1"/>
</dbReference>